<proteinExistence type="predicted"/>
<dbReference type="KEGG" id="nai:NECAME_10144"/>
<gene>
    <name evidence="1" type="ORF">NECAME_10144</name>
</gene>
<dbReference type="Proteomes" id="UP000053676">
    <property type="component" value="Unassembled WGS sequence"/>
</dbReference>
<keyword evidence="2" id="KW-1185">Reference proteome</keyword>
<sequence>MREIRLLCTWKTFGTSGKKVTIFDKDYL</sequence>
<reference evidence="2" key="1">
    <citation type="journal article" date="2014" name="Nat. Genet.">
        <title>Genome of the human hookworm Necator americanus.</title>
        <authorList>
            <person name="Tang Y.T."/>
            <person name="Gao X."/>
            <person name="Rosa B.A."/>
            <person name="Abubucker S."/>
            <person name="Hallsworth-Pepin K."/>
            <person name="Martin J."/>
            <person name="Tyagi R."/>
            <person name="Heizer E."/>
            <person name="Zhang X."/>
            <person name="Bhonagiri-Palsikar V."/>
            <person name="Minx P."/>
            <person name="Warren W.C."/>
            <person name="Wang Q."/>
            <person name="Zhan B."/>
            <person name="Hotez P.J."/>
            <person name="Sternberg P.W."/>
            <person name="Dougall A."/>
            <person name="Gaze S.T."/>
            <person name="Mulvenna J."/>
            <person name="Sotillo J."/>
            <person name="Ranganathan S."/>
            <person name="Rabelo E.M."/>
            <person name="Wilson R.K."/>
            <person name="Felgner P.L."/>
            <person name="Bethony J."/>
            <person name="Hawdon J.M."/>
            <person name="Gasser R.B."/>
            <person name="Loukas A."/>
            <person name="Mitreva M."/>
        </authorList>
    </citation>
    <scope>NUCLEOTIDE SEQUENCE [LARGE SCALE GENOMIC DNA]</scope>
</reference>
<protein>
    <submittedName>
        <fullName evidence="1">Uncharacterized protein</fullName>
    </submittedName>
</protein>
<organism evidence="1 2">
    <name type="scientific">Necator americanus</name>
    <name type="common">Human hookworm</name>
    <dbReference type="NCBI Taxonomy" id="51031"/>
    <lineage>
        <taxon>Eukaryota</taxon>
        <taxon>Metazoa</taxon>
        <taxon>Ecdysozoa</taxon>
        <taxon>Nematoda</taxon>
        <taxon>Chromadorea</taxon>
        <taxon>Rhabditida</taxon>
        <taxon>Rhabditina</taxon>
        <taxon>Rhabditomorpha</taxon>
        <taxon>Strongyloidea</taxon>
        <taxon>Ancylostomatidae</taxon>
        <taxon>Bunostominae</taxon>
        <taxon>Necator</taxon>
    </lineage>
</organism>
<evidence type="ECO:0000313" key="1">
    <source>
        <dbReference type="EMBL" id="ETN78782.1"/>
    </source>
</evidence>
<accession>W2TCR5</accession>
<name>W2TCR5_NECAM</name>
<dbReference type="EMBL" id="KI659729">
    <property type="protein sequence ID" value="ETN78782.1"/>
    <property type="molecule type" value="Genomic_DNA"/>
</dbReference>
<evidence type="ECO:0000313" key="2">
    <source>
        <dbReference type="Proteomes" id="UP000053676"/>
    </source>
</evidence>
<dbReference type="AlphaFoldDB" id="W2TCR5"/>